<gene>
    <name evidence="3" type="ORF">EWE75_19905</name>
</gene>
<organism evidence="3 4">
    <name type="scientific">Sphingomonas populi</name>
    <dbReference type="NCBI Taxonomy" id="2484750"/>
    <lineage>
        <taxon>Bacteria</taxon>
        <taxon>Pseudomonadati</taxon>
        <taxon>Pseudomonadota</taxon>
        <taxon>Alphaproteobacteria</taxon>
        <taxon>Sphingomonadales</taxon>
        <taxon>Sphingomonadaceae</taxon>
        <taxon>Sphingomonas</taxon>
    </lineage>
</organism>
<evidence type="ECO:0000256" key="2">
    <source>
        <dbReference type="SAM" id="Phobius"/>
    </source>
</evidence>
<accession>A0A4Q6XMA8</accession>
<feature type="transmembrane region" description="Helical" evidence="2">
    <location>
        <begin position="115"/>
        <end position="133"/>
    </location>
</feature>
<dbReference type="PANTHER" id="PTHR11328">
    <property type="entry name" value="MAJOR FACILITATOR SUPERFAMILY DOMAIN-CONTAINING PROTEIN"/>
    <property type="match status" value="1"/>
</dbReference>
<evidence type="ECO:0000256" key="1">
    <source>
        <dbReference type="ARBA" id="ARBA00009617"/>
    </source>
</evidence>
<dbReference type="InterPro" id="IPR036259">
    <property type="entry name" value="MFS_trans_sf"/>
</dbReference>
<feature type="transmembrane region" description="Helical" evidence="2">
    <location>
        <begin position="292"/>
        <end position="309"/>
    </location>
</feature>
<evidence type="ECO:0000313" key="4">
    <source>
        <dbReference type="Proteomes" id="UP000292085"/>
    </source>
</evidence>
<protein>
    <recommendedName>
        <fullName evidence="5">MFS transporter</fullName>
    </recommendedName>
</protein>
<feature type="transmembrane region" description="Helical" evidence="2">
    <location>
        <begin position="88"/>
        <end position="109"/>
    </location>
</feature>
<evidence type="ECO:0008006" key="5">
    <source>
        <dbReference type="Google" id="ProtNLM"/>
    </source>
</evidence>
<comment type="caution">
    <text evidence="3">The sequence shown here is derived from an EMBL/GenBank/DDBJ whole genome shotgun (WGS) entry which is preliminary data.</text>
</comment>
<dbReference type="Pfam" id="PF13347">
    <property type="entry name" value="MFS_2"/>
    <property type="match status" value="1"/>
</dbReference>
<feature type="transmembrane region" description="Helical" evidence="2">
    <location>
        <begin position="227"/>
        <end position="250"/>
    </location>
</feature>
<dbReference type="RefSeq" id="WP_130159855.1">
    <property type="nucleotide sequence ID" value="NZ_SGIS01000040.1"/>
</dbReference>
<feature type="transmembrane region" description="Helical" evidence="2">
    <location>
        <begin position="392"/>
        <end position="413"/>
    </location>
</feature>
<dbReference type="GO" id="GO:0008643">
    <property type="term" value="P:carbohydrate transport"/>
    <property type="evidence" value="ECO:0007669"/>
    <property type="project" value="InterPro"/>
</dbReference>
<keyword evidence="2" id="KW-0812">Transmembrane</keyword>
<dbReference type="GO" id="GO:0005886">
    <property type="term" value="C:plasma membrane"/>
    <property type="evidence" value="ECO:0007669"/>
    <property type="project" value="TreeGrafter"/>
</dbReference>
<sequence>MAFSERARTDPHTGRIALRSAYGAGHFAKSLAWSFTDLLLAYYANVRLGLSASDTGLLIFLSAVQGALADVGAAWLMRRAEGDLGRILAIQFVAGLAAAVALLVVFRPAHGGEAAFVFLVLALALFRTLFAFYDVSQNALVSLLPQDADDAHHYAVLRQALSGMARLAVAGLAFLLVGAAAPAGGREIVAAGGVAALIAASAGWLLRWRGALPMAATAVERRRSMPTGLATLLVAGAALAGPEAMAMRLVPFVEGRGPAEPAGAALLFAQVLGSVIGPLGLPRPDRGVMRPALAFTALAVLAGMVFLAAPHAGLLTLAACLAHGVGFGGMMALFWREMGTAIRNHALRTGVRTDMISFALLTATIKLAGGLSGVGLAFLLDGFKAGTPTTMAALAAIIAVGGLVFLLTIAPGYRFGISNSGLRRATPPPGSRTT</sequence>
<feature type="transmembrane region" description="Helical" evidence="2">
    <location>
        <begin position="262"/>
        <end position="280"/>
    </location>
</feature>
<dbReference type="PANTHER" id="PTHR11328:SF24">
    <property type="entry name" value="MAJOR FACILITATOR SUPERFAMILY (MFS) PROFILE DOMAIN-CONTAINING PROTEIN"/>
    <property type="match status" value="1"/>
</dbReference>
<reference evidence="3 4" key="1">
    <citation type="submission" date="2019-02" db="EMBL/GenBank/DDBJ databases">
        <authorList>
            <person name="Li Y."/>
        </authorList>
    </citation>
    <scope>NUCLEOTIDE SEQUENCE [LARGE SCALE GENOMIC DNA]</scope>
    <source>
        <strain evidence="3 4">3-7</strain>
    </source>
</reference>
<dbReference type="Proteomes" id="UP000292085">
    <property type="component" value="Unassembled WGS sequence"/>
</dbReference>
<dbReference type="GO" id="GO:0015293">
    <property type="term" value="F:symporter activity"/>
    <property type="evidence" value="ECO:0007669"/>
    <property type="project" value="InterPro"/>
</dbReference>
<feature type="transmembrane region" description="Helical" evidence="2">
    <location>
        <begin position="164"/>
        <end position="182"/>
    </location>
</feature>
<keyword evidence="2" id="KW-0472">Membrane</keyword>
<evidence type="ECO:0000313" key="3">
    <source>
        <dbReference type="EMBL" id="RZF61031.1"/>
    </source>
</evidence>
<feature type="transmembrane region" description="Helical" evidence="2">
    <location>
        <begin position="56"/>
        <end position="76"/>
    </location>
</feature>
<feature type="transmembrane region" description="Helical" evidence="2">
    <location>
        <begin position="315"/>
        <end position="335"/>
    </location>
</feature>
<feature type="transmembrane region" description="Helical" evidence="2">
    <location>
        <begin position="21"/>
        <end position="44"/>
    </location>
</feature>
<dbReference type="OrthoDB" id="6009269at2"/>
<dbReference type="InterPro" id="IPR039672">
    <property type="entry name" value="MFS_2"/>
</dbReference>
<feature type="transmembrane region" description="Helical" evidence="2">
    <location>
        <begin position="356"/>
        <end position="380"/>
    </location>
</feature>
<keyword evidence="4" id="KW-1185">Reference proteome</keyword>
<dbReference type="SUPFAM" id="SSF103473">
    <property type="entry name" value="MFS general substrate transporter"/>
    <property type="match status" value="1"/>
</dbReference>
<proteinExistence type="inferred from homology"/>
<dbReference type="Gene3D" id="1.20.1250.20">
    <property type="entry name" value="MFS general substrate transporter like domains"/>
    <property type="match status" value="1"/>
</dbReference>
<comment type="similarity">
    <text evidence="1">Belongs to the sodium:galactoside symporter (TC 2.A.2) family.</text>
</comment>
<dbReference type="AlphaFoldDB" id="A0A4Q6XMA8"/>
<keyword evidence="2" id="KW-1133">Transmembrane helix</keyword>
<feature type="transmembrane region" description="Helical" evidence="2">
    <location>
        <begin position="188"/>
        <end position="206"/>
    </location>
</feature>
<dbReference type="EMBL" id="SGIS01000040">
    <property type="protein sequence ID" value="RZF61031.1"/>
    <property type="molecule type" value="Genomic_DNA"/>
</dbReference>
<name>A0A4Q6XMA8_9SPHN</name>